<dbReference type="SUPFAM" id="SSF46911">
    <property type="entry name" value="Ribosomal protein S18"/>
    <property type="match status" value="1"/>
</dbReference>
<evidence type="ECO:0000313" key="10">
    <source>
        <dbReference type="Proteomes" id="UP000826014"/>
    </source>
</evidence>
<keyword evidence="6" id="KW-0694">RNA-binding</keyword>
<organism evidence="9 10">
    <name type="scientific">Candidatus Rhabdochlamydia oedothoracis</name>
    <dbReference type="NCBI Taxonomy" id="2720720"/>
    <lineage>
        <taxon>Bacteria</taxon>
        <taxon>Pseudomonadati</taxon>
        <taxon>Chlamydiota</taxon>
        <taxon>Chlamydiia</taxon>
        <taxon>Parachlamydiales</taxon>
        <taxon>Candidatus Rhabdochlamydiaceae</taxon>
        <taxon>Candidatus Rhabdochlamydia</taxon>
    </lineage>
</organism>
<keyword evidence="4 6" id="KW-0687">Ribonucleoprotein</keyword>
<keyword evidence="3 6" id="KW-0689">Ribosomal protein</keyword>
<dbReference type="InterPro" id="IPR014717">
    <property type="entry name" value="Transl_elong_EF1B/ribsomal_bS6"/>
</dbReference>
<evidence type="ECO:0000256" key="7">
    <source>
        <dbReference type="HAMAP-Rule" id="MF_00360"/>
    </source>
</evidence>
<dbReference type="HAMAP" id="MF_00360">
    <property type="entry name" value="Ribosomal_bS6"/>
    <property type="match status" value="1"/>
</dbReference>
<dbReference type="InterPro" id="IPR018275">
    <property type="entry name" value="Ribosomal_bS18_CS"/>
</dbReference>
<dbReference type="Pfam" id="PF01084">
    <property type="entry name" value="Ribosomal_S18"/>
    <property type="match status" value="1"/>
</dbReference>
<evidence type="ECO:0000256" key="5">
    <source>
        <dbReference type="ARBA" id="ARBA00035104"/>
    </source>
</evidence>
<evidence type="ECO:0000256" key="1">
    <source>
        <dbReference type="ARBA" id="ARBA00005589"/>
    </source>
</evidence>
<dbReference type="CDD" id="cd00473">
    <property type="entry name" value="bS6"/>
    <property type="match status" value="1"/>
</dbReference>
<dbReference type="EMBL" id="CP075587">
    <property type="protein sequence ID" value="QYF48465.1"/>
    <property type="molecule type" value="Genomic_DNA"/>
</dbReference>
<dbReference type="GO" id="GO:0005840">
    <property type="term" value="C:ribosome"/>
    <property type="evidence" value="ECO:0007669"/>
    <property type="project" value="UniProtKB-KW"/>
</dbReference>
<comment type="function">
    <text evidence="5 7">Binds together with bS18 to 16S ribosomal RNA.</text>
</comment>
<evidence type="ECO:0000256" key="6">
    <source>
        <dbReference type="HAMAP-Rule" id="MF_00270"/>
    </source>
</evidence>
<proteinExistence type="inferred from homology"/>
<comment type="subunit">
    <text evidence="6">Part of the 30S ribosomal subunit. Forms a tight heterodimer with protein bS6.</text>
</comment>
<evidence type="ECO:0000256" key="8">
    <source>
        <dbReference type="RuleBase" id="RU003910"/>
    </source>
</evidence>
<accession>A0ABX8UZU1</accession>
<dbReference type="InterPro" id="IPR035980">
    <property type="entry name" value="Ribosomal_bS6_sf"/>
</dbReference>
<comment type="similarity">
    <text evidence="1 6 8">Belongs to the bacterial ribosomal protein bS18 family.</text>
</comment>
<evidence type="ECO:0000256" key="3">
    <source>
        <dbReference type="ARBA" id="ARBA00022980"/>
    </source>
</evidence>
<dbReference type="NCBIfam" id="TIGR00165">
    <property type="entry name" value="S18"/>
    <property type="match status" value="1"/>
</dbReference>
<dbReference type="HAMAP" id="MF_00270">
    <property type="entry name" value="Ribosomal_bS18"/>
    <property type="match status" value="1"/>
</dbReference>
<comment type="function">
    <text evidence="6">Binds as a heterodimer with protein bS6 to the central domain of the 16S rRNA, where it helps stabilize the platform of the 30S subunit.</text>
</comment>
<sequence length="189" mass="22402">MAKQKSQLYEGIYVLSATLSEEARQKALEKITNGILERGGVEHKIFDQGRKKLAYEINKRREGYYYVIYFTIDTCYFKEIWREYHLNEDLIRFMTLRADNVPEKIEFSYEEKQTVEKPFAKKNKQCPFKSAGVRHIDYKDVETLVRFITERGKIIPRRITGVSAYYQRKLAQAIKQSRHMALLPFVAQD</sequence>
<dbReference type="Gene3D" id="3.30.70.60">
    <property type="match status" value="1"/>
</dbReference>
<dbReference type="NCBIfam" id="TIGR00166">
    <property type="entry name" value="S6"/>
    <property type="match status" value="1"/>
</dbReference>
<dbReference type="InterPro" id="IPR020814">
    <property type="entry name" value="Ribosomal_S6_plastid/chlpt"/>
</dbReference>
<dbReference type="PRINTS" id="PR00974">
    <property type="entry name" value="RIBOSOMALS18"/>
</dbReference>
<dbReference type="Pfam" id="PF01250">
    <property type="entry name" value="Ribosomal_S6"/>
    <property type="match status" value="1"/>
</dbReference>
<dbReference type="PANTHER" id="PTHR13479:SF40">
    <property type="entry name" value="SMALL RIBOSOMAL SUBUNIT PROTEIN BS18M"/>
    <property type="match status" value="1"/>
</dbReference>
<comment type="similarity">
    <text evidence="2 7">Belongs to the bacterial ribosomal protein bS6 family.</text>
</comment>
<dbReference type="InterPro" id="IPR000529">
    <property type="entry name" value="Ribosomal_bS6"/>
</dbReference>
<gene>
    <name evidence="6" type="primary">rpsR</name>
    <name evidence="7" type="synonym">rpsF</name>
    <name evidence="9" type="ORF">RHABOEDO_000629</name>
</gene>
<dbReference type="Gene3D" id="4.10.640.10">
    <property type="entry name" value="Ribosomal protein S18"/>
    <property type="match status" value="1"/>
</dbReference>
<name>A0ABX8UZU1_9BACT</name>
<evidence type="ECO:0000313" key="9">
    <source>
        <dbReference type="EMBL" id="QYF48465.1"/>
    </source>
</evidence>
<evidence type="ECO:0000256" key="4">
    <source>
        <dbReference type="ARBA" id="ARBA00023274"/>
    </source>
</evidence>
<evidence type="ECO:0000256" key="2">
    <source>
        <dbReference type="ARBA" id="ARBA00009512"/>
    </source>
</evidence>
<keyword evidence="6" id="KW-0699">rRNA-binding</keyword>
<dbReference type="Proteomes" id="UP000826014">
    <property type="component" value="Chromosome"/>
</dbReference>
<protein>
    <recommendedName>
        <fullName evidence="6 7">Multifunctional fusion protein</fullName>
    </recommendedName>
    <domain>
        <recommendedName>
            <fullName evidence="6">Small ribosomal subunit protein bS18</fullName>
        </recommendedName>
    </domain>
    <domain>
        <recommendedName>
            <fullName evidence="7">Small ribosomal subunit protein bS6</fullName>
        </recommendedName>
    </domain>
</protein>
<dbReference type="PANTHER" id="PTHR13479">
    <property type="entry name" value="30S RIBOSOMAL PROTEIN S18"/>
    <property type="match status" value="1"/>
</dbReference>
<reference evidence="9 10" key="1">
    <citation type="journal article" date="2022" name="bioRxiv">
        <title>Ecology and evolution of chlamydial symbionts of arthropods.</title>
        <authorList>
            <person name="Halter T."/>
            <person name="Koestlbacher S."/>
            <person name="Collingro A."/>
            <person name="Sixt B.S."/>
            <person name="Toenshoff E.R."/>
            <person name="Hendrickx F."/>
            <person name="Kostanjsek R."/>
            <person name="Horn M."/>
        </authorList>
    </citation>
    <scope>NUCLEOTIDE SEQUENCE [LARGE SCALE GENOMIC DNA]</scope>
    <source>
        <strain evidence="9">W744xW776</strain>
    </source>
</reference>
<dbReference type="InterPro" id="IPR001648">
    <property type="entry name" value="Ribosomal_bS18"/>
</dbReference>
<dbReference type="PROSITE" id="PS00057">
    <property type="entry name" value="RIBOSOMAL_S18"/>
    <property type="match status" value="1"/>
</dbReference>
<keyword evidence="10" id="KW-1185">Reference proteome</keyword>
<dbReference type="SUPFAM" id="SSF54995">
    <property type="entry name" value="Ribosomal protein S6"/>
    <property type="match status" value="1"/>
</dbReference>
<dbReference type="InterPro" id="IPR036870">
    <property type="entry name" value="Ribosomal_bS18_sf"/>
</dbReference>